<dbReference type="Pfam" id="PF13581">
    <property type="entry name" value="HATPase_c_2"/>
    <property type="match status" value="1"/>
</dbReference>
<dbReference type="PANTHER" id="PTHR35801">
    <property type="entry name" value="PHOSPHOSERINE PHOSPHATASE RSBX"/>
    <property type="match status" value="1"/>
</dbReference>
<dbReference type="EMBL" id="LDSL01000011">
    <property type="protein sequence ID" value="KTT27549.1"/>
    <property type="molecule type" value="Genomic_DNA"/>
</dbReference>
<dbReference type="SUPFAM" id="SSF81606">
    <property type="entry name" value="PP2C-like"/>
    <property type="match status" value="1"/>
</dbReference>
<evidence type="ECO:0000313" key="2">
    <source>
        <dbReference type="EMBL" id="KTT27549.1"/>
    </source>
</evidence>
<dbReference type="Gene3D" id="3.30.565.10">
    <property type="entry name" value="Histidine kinase-like ATPase, C-terminal domain"/>
    <property type="match status" value="1"/>
</dbReference>
<keyword evidence="3" id="KW-1185">Reference proteome</keyword>
<proteinExistence type="predicted"/>
<dbReference type="InterPro" id="IPR039248">
    <property type="entry name" value="Ptase_RsbX"/>
</dbReference>
<accession>A0A147HBY2</accession>
<organism evidence="2 3">
    <name type="scientific">Pseudacidovorax intermedius</name>
    <dbReference type="NCBI Taxonomy" id="433924"/>
    <lineage>
        <taxon>Bacteria</taxon>
        <taxon>Pseudomonadati</taxon>
        <taxon>Pseudomonadota</taxon>
        <taxon>Betaproteobacteria</taxon>
        <taxon>Burkholderiales</taxon>
        <taxon>Comamonadaceae</taxon>
        <taxon>Pseudacidovorax</taxon>
    </lineage>
</organism>
<feature type="domain" description="Histidine kinase/HSP90-like ATPase" evidence="1">
    <location>
        <begin position="16"/>
        <end position="128"/>
    </location>
</feature>
<sequence length="337" mass="35309">MEVIRGWTHRAFPIADLSFVGEARRHVVRLAAELGWPDHDGARAALVATELATNLAKHAREGQLLVAARAALNDIELIAVDRGPGMADVPRSMRDGYSTAATAGTGLGAIARQSDGVDLHSAPGLGTTCVARIRPQGAPAPRPSAFDWGAVCVPVRGETACGDGWLLAFEGRRAAALLADGLGHGPDAERAAQVALDVFGDRVFDDAGRAMQAMHEALRTTRGAAVLGLWMDGDEVRHTGAGNVAGRLVSGTADRALVTAHGTMGLQVRRFDLAVTPRPPHALAVLHSDGVQTRWPASALAPLLARDPVLLAARIYADYSRGRDDACVLVLRPGAPS</sequence>
<dbReference type="InterPro" id="IPR036457">
    <property type="entry name" value="PPM-type-like_dom_sf"/>
</dbReference>
<dbReference type="CDD" id="cd16934">
    <property type="entry name" value="HATPase_RsbT-like"/>
    <property type="match status" value="1"/>
</dbReference>
<dbReference type="PANTHER" id="PTHR35801:SF1">
    <property type="entry name" value="PHOSPHOSERINE PHOSPHATASE RSBX"/>
    <property type="match status" value="1"/>
</dbReference>
<gene>
    <name evidence="2" type="ORF">NS331_01435</name>
</gene>
<dbReference type="InterPro" id="IPR003594">
    <property type="entry name" value="HATPase_dom"/>
</dbReference>
<dbReference type="InterPro" id="IPR036890">
    <property type="entry name" value="HATPase_C_sf"/>
</dbReference>
<evidence type="ECO:0000259" key="1">
    <source>
        <dbReference type="Pfam" id="PF13581"/>
    </source>
</evidence>
<dbReference type="Gene3D" id="3.60.40.10">
    <property type="entry name" value="PPM-type phosphatase domain"/>
    <property type="match status" value="1"/>
</dbReference>
<dbReference type="AlphaFoldDB" id="A0A147HBY2"/>
<evidence type="ECO:0000313" key="3">
    <source>
        <dbReference type="Proteomes" id="UP000072741"/>
    </source>
</evidence>
<dbReference type="Proteomes" id="UP000072741">
    <property type="component" value="Unassembled WGS sequence"/>
</dbReference>
<dbReference type="OrthoDB" id="479131at2"/>
<protein>
    <recommendedName>
        <fullName evidence="1">Histidine kinase/HSP90-like ATPase domain-containing protein</fullName>
    </recommendedName>
</protein>
<reference evidence="2 3" key="1">
    <citation type="journal article" date="2016" name="Front. Microbiol.">
        <title>Genomic Resource of Rice Seed Associated Bacteria.</title>
        <authorList>
            <person name="Midha S."/>
            <person name="Bansal K."/>
            <person name="Sharma S."/>
            <person name="Kumar N."/>
            <person name="Patil P.P."/>
            <person name="Chaudhry V."/>
            <person name="Patil P.B."/>
        </authorList>
    </citation>
    <scope>NUCLEOTIDE SEQUENCE [LARGE SCALE GENOMIC DNA]</scope>
    <source>
        <strain evidence="2 3">NS331</strain>
    </source>
</reference>
<comment type="caution">
    <text evidence="2">The sequence shown here is derived from an EMBL/GenBank/DDBJ whole genome shotgun (WGS) entry which is preliminary data.</text>
</comment>
<dbReference type="SUPFAM" id="SSF55874">
    <property type="entry name" value="ATPase domain of HSP90 chaperone/DNA topoisomerase II/histidine kinase"/>
    <property type="match status" value="1"/>
</dbReference>
<dbReference type="RefSeq" id="WP_082702183.1">
    <property type="nucleotide sequence ID" value="NZ_LDSL01000011.1"/>
</dbReference>
<name>A0A147HBY2_9BURK</name>